<reference evidence="2" key="1">
    <citation type="submission" date="2018-01" db="EMBL/GenBank/DDBJ databases">
        <title>An insight into the sialome of Amazonian anophelines.</title>
        <authorList>
            <person name="Ribeiro J.M."/>
            <person name="Scarpassa V."/>
            <person name="Calvo E."/>
        </authorList>
    </citation>
    <scope>NUCLEOTIDE SEQUENCE</scope>
    <source>
        <tissue evidence="2">Salivary glands</tissue>
    </source>
</reference>
<feature type="signal peptide" evidence="1">
    <location>
        <begin position="1"/>
        <end position="23"/>
    </location>
</feature>
<sequence length="87" mass="10416">MTRFLRSLTYRGSFLLLLEWVRCDDFGFGKETILHVGTNDFARLDIQLLISFRQRHKPRYGHSRQSVLQAVHEHFTFEMHLTHNSVR</sequence>
<organism evidence="2">
    <name type="scientific">Anopheles triannulatus</name>
    <dbReference type="NCBI Taxonomy" id="58253"/>
    <lineage>
        <taxon>Eukaryota</taxon>
        <taxon>Metazoa</taxon>
        <taxon>Ecdysozoa</taxon>
        <taxon>Arthropoda</taxon>
        <taxon>Hexapoda</taxon>
        <taxon>Insecta</taxon>
        <taxon>Pterygota</taxon>
        <taxon>Neoptera</taxon>
        <taxon>Endopterygota</taxon>
        <taxon>Diptera</taxon>
        <taxon>Nematocera</taxon>
        <taxon>Culicoidea</taxon>
        <taxon>Culicidae</taxon>
        <taxon>Anophelinae</taxon>
        <taxon>Anopheles</taxon>
    </lineage>
</organism>
<dbReference type="AlphaFoldDB" id="A0A2M4B5U6"/>
<keyword evidence="1" id="KW-0732">Signal</keyword>
<protein>
    <submittedName>
        <fullName evidence="2">Putative secreted protein</fullName>
    </submittedName>
</protein>
<name>A0A2M4B5U6_9DIPT</name>
<proteinExistence type="predicted"/>
<accession>A0A2M4B5U6</accession>
<evidence type="ECO:0000313" key="2">
    <source>
        <dbReference type="EMBL" id="MBW48429.1"/>
    </source>
</evidence>
<dbReference type="EMBL" id="GGFK01015108">
    <property type="protein sequence ID" value="MBW48429.1"/>
    <property type="molecule type" value="Transcribed_RNA"/>
</dbReference>
<evidence type="ECO:0000256" key="1">
    <source>
        <dbReference type="SAM" id="SignalP"/>
    </source>
</evidence>
<feature type="chain" id="PRO_5014759829" evidence="1">
    <location>
        <begin position="24"/>
        <end position="87"/>
    </location>
</feature>